<sequence>MASYQLSYIKILRFIGAIIISMLIIYLFFKDINHLNKQINKMEVRSFQTTVKKIDVGYGEDYWILTENNQLYYNSAMLKQFVYKRSDVLDFAVGLDGTVVCIDKNNRVYVRNINIDWWYRIDNGIDAHQTISICDYNTIFTTNDNFDYIKGVYNYKIDDKIDMYDWEYVDIYYTYYQVSCAFHDYSIWIRGSEEYAFLYVNNYTHIPRSDVPLKQIKALSNQHAIGVDYHNNLWEYTKGTWTWIRDKVKSASINYNGDVFYIDYNDLIYKINKN</sequence>
<protein>
    <submittedName>
        <fullName evidence="2">Uncharacterized protein</fullName>
    </submittedName>
</protein>
<keyword evidence="1" id="KW-0472">Membrane</keyword>
<evidence type="ECO:0000313" key="3">
    <source>
        <dbReference type="Proteomes" id="UP000265703"/>
    </source>
</evidence>
<name>A0A397TQ34_9GLOM</name>
<dbReference type="OrthoDB" id="2305192at2759"/>
<reference evidence="2 3" key="1">
    <citation type="submission" date="2018-06" db="EMBL/GenBank/DDBJ databases">
        <title>Comparative genomics reveals the genomic features of Rhizophagus irregularis, R. cerebriforme, R. diaphanum and Gigaspora rosea, and their symbiotic lifestyle signature.</title>
        <authorList>
            <person name="Morin E."/>
            <person name="San Clemente H."/>
            <person name="Chen E.C.H."/>
            <person name="De La Providencia I."/>
            <person name="Hainaut M."/>
            <person name="Kuo A."/>
            <person name="Kohler A."/>
            <person name="Murat C."/>
            <person name="Tang N."/>
            <person name="Roy S."/>
            <person name="Loubradou J."/>
            <person name="Henrissat B."/>
            <person name="Grigoriev I.V."/>
            <person name="Corradi N."/>
            <person name="Roux C."/>
            <person name="Martin F.M."/>
        </authorList>
    </citation>
    <scope>NUCLEOTIDE SEQUENCE [LARGE SCALE GENOMIC DNA]</scope>
    <source>
        <strain evidence="2 3">DAOM 227022</strain>
    </source>
</reference>
<dbReference type="Proteomes" id="UP000265703">
    <property type="component" value="Unassembled WGS sequence"/>
</dbReference>
<organism evidence="2 3">
    <name type="scientific">Glomus cerebriforme</name>
    <dbReference type="NCBI Taxonomy" id="658196"/>
    <lineage>
        <taxon>Eukaryota</taxon>
        <taxon>Fungi</taxon>
        <taxon>Fungi incertae sedis</taxon>
        <taxon>Mucoromycota</taxon>
        <taxon>Glomeromycotina</taxon>
        <taxon>Glomeromycetes</taxon>
        <taxon>Glomerales</taxon>
        <taxon>Glomeraceae</taxon>
        <taxon>Glomus</taxon>
    </lineage>
</organism>
<dbReference type="AlphaFoldDB" id="A0A397TQ34"/>
<keyword evidence="1" id="KW-0812">Transmembrane</keyword>
<accession>A0A397TQ34</accession>
<dbReference type="EMBL" id="QKYT01000003">
    <property type="protein sequence ID" value="RIA99539.1"/>
    <property type="molecule type" value="Genomic_DNA"/>
</dbReference>
<keyword evidence="1" id="KW-1133">Transmembrane helix</keyword>
<evidence type="ECO:0000313" key="2">
    <source>
        <dbReference type="EMBL" id="RIA99539.1"/>
    </source>
</evidence>
<feature type="transmembrane region" description="Helical" evidence="1">
    <location>
        <begin position="12"/>
        <end position="29"/>
    </location>
</feature>
<evidence type="ECO:0000256" key="1">
    <source>
        <dbReference type="SAM" id="Phobius"/>
    </source>
</evidence>
<gene>
    <name evidence="2" type="ORF">C1645_869919</name>
</gene>
<proteinExistence type="predicted"/>
<keyword evidence="3" id="KW-1185">Reference proteome</keyword>
<comment type="caution">
    <text evidence="2">The sequence shown here is derived from an EMBL/GenBank/DDBJ whole genome shotgun (WGS) entry which is preliminary data.</text>
</comment>